<protein>
    <submittedName>
        <fullName evidence="6">Putative X-ray radiation resistance-associated protein 1</fullName>
    </submittedName>
</protein>
<name>A0A2G8JJ28_STIJA</name>
<evidence type="ECO:0000256" key="5">
    <source>
        <dbReference type="SAM" id="MobiDB-lite"/>
    </source>
</evidence>
<evidence type="ECO:0000256" key="1">
    <source>
        <dbReference type="ARBA" id="ARBA00004496"/>
    </source>
</evidence>
<accession>A0A2G8JJ28</accession>
<comment type="caution">
    <text evidence="6">The sequence shown here is derived from an EMBL/GenBank/DDBJ whole genome shotgun (WGS) entry which is preliminary data.</text>
</comment>
<evidence type="ECO:0000256" key="2">
    <source>
        <dbReference type="ARBA" id="ARBA00022490"/>
    </source>
</evidence>
<dbReference type="EMBL" id="MRZV01001825">
    <property type="protein sequence ID" value="PIK35741.1"/>
    <property type="molecule type" value="Genomic_DNA"/>
</dbReference>
<dbReference type="GO" id="GO:0005634">
    <property type="term" value="C:nucleus"/>
    <property type="evidence" value="ECO:0007669"/>
    <property type="project" value="TreeGrafter"/>
</dbReference>
<evidence type="ECO:0000256" key="3">
    <source>
        <dbReference type="ARBA" id="ARBA00022614"/>
    </source>
</evidence>
<keyword evidence="3" id="KW-0433">Leucine-rich repeat</keyword>
<keyword evidence="2" id="KW-0963">Cytoplasm</keyword>
<evidence type="ECO:0000313" key="7">
    <source>
        <dbReference type="Proteomes" id="UP000230750"/>
    </source>
</evidence>
<dbReference type="AlphaFoldDB" id="A0A2G8JJ28"/>
<feature type="compositionally biased region" description="Basic and acidic residues" evidence="5">
    <location>
        <begin position="1"/>
        <end position="11"/>
    </location>
</feature>
<feature type="region of interest" description="Disordered" evidence="5">
    <location>
        <begin position="1"/>
        <end position="144"/>
    </location>
</feature>
<reference evidence="6 7" key="1">
    <citation type="journal article" date="2017" name="PLoS Biol.">
        <title>The sea cucumber genome provides insights into morphological evolution and visceral regeneration.</title>
        <authorList>
            <person name="Zhang X."/>
            <person name="Sun L."/>
            <person name="Yuan J."/>
            <person name="Sun Y."/>
            <person name="Gao Y."/>
            <person name="Zhang L."/>
            <person name="Li S."/>
            <person name="Dai H."/>
            <person name="Hamel J.F."/>
            <person name="Liu C."/>
            <person name="Yu Y."/>
            <person name="Liu S."/>
            <person name="Lin W."/>
            <person name="Guo K."/>
            <person name="Jin S."/>
            <person name="Xu P."/>
            <person name="Storey K.B."/>
            <person name="Huan P."/>
            <person name="Zhang T."/>
            <person name="Zhou Y."/>
            <person name="Zhang J."/>
            <person name="Lin C."/>
            <person name="Li X."/>
            <person name="Xing L."/>
            <person name="Huo D."/>
            <person name="Sun M."/>
            <person name="Wang L."/>
            <person name="Mercier A."/>
            <person name="Li F."/>
            <person name="Yang H."/>
            <person name="Xiang J."/>
        </authorList>
    </citation>
    <scope>NUCLEOTIDE SEQUENCE [LARGE SCALE GENOMIC DNA]</scope>
    <source>
        <strain evidence="6">Shaxun</strain>
        <tissue evidence="6">Muscle</tissue>
    </source>
</reference>
<dbReference type="PANTHER" id="PTHR22710:SF2">
    <property type="entry name" value="X-RAY RADIATION RESISTANCE-ASSOCIATED PROTEIN 1"/>
    <property type="match status" value="1"/>
</dbReference>
<gene>
    <name evidence="6" type="ORF">BSL78_27437</name>
</gene>
<dbReference type="Proteomes" id="UP000230750">
    <property type="component" value="Unassembled WGS sequence"/>
</dbReference>
<organism evidence="6 7">
    <name type="scientific">Stichopus japonicus</name>
    <name type="common">Sea cucumber</name>
    <dbReference type="NCBI Taxonomy" id="307972"/>
    <lineage>
        <taxon>Eukaryota</taxon>
        <taxon>Metazoa</taxon>
        <taxon>Echinodermata</taxon>
        <taxon>Eleutherozoa</taxon>
        <taxon>Echinozoa</taxon>
        <taxon>Holothuroidea</taxon>
        <taxon>Aspidochirotacea</taxon>
        <taxon>Aspidochirotida</taxon>
        <taxon>Stichopodidae</taxon>
        <taxon>Apostichopus</taxon>
    </lineage>
</organism>
<keyword evidence="7" id="KW-1185">Reference proteome</keyword>
<proteinExistence type="predicted"/>
<dbReference type="GO" id="GO:0005737">
    <property type="term" value="C:cytoplasm"/>
    <property type="evidence" value="ECO:0007669"/>
    <property type="project" value="UniProtKB-SubCell"/>
</dbReference>
<evidence type="ECO:0000256" key="4">
    <source>
        <dbReference type="ARBA" id="ARBA00022737"/>
    </source>
</evidence>
<dbReference type="OrthoDB" id="1687175at2759"/>
<feature type="compositionally biased region" description="Basic and acidic residues" evidence="5">
    <location>
        <begin position="132"/>
        <end position="143"/>
    </location>
</feature>
<sequence>MSTDSWDKVAEVARPLPKVPLQLRLEASPHKPAVLPPKDEAPSQQMRPTSQPLPPISPSVDIRPKTDPGQRLGGYEDLLISEMPAPGETAREKEELAENNNVEEPLFLTQVDDHEEEREFHEFPSTTSPDPPPRKEKAERVDSAKYSLQVPDKFKGYEVFWDAPDDPEVIVQTDIQSNLRSLKLAIQHKPVYRSEVDLDRLQKPFEPHQKAKFQPRPPHKTKAEKLEEVLDQIKNRVTVSEENLGRILEDKKKIKEEYPEVPALLKEIQMKYKAVRAESMMEKRQLVEVKDELSKTVGELQSSIHTPNAN</sequence>
<comment type="subcellular location">
    <subcellularLocation>
        <location evidence="1">Cytoplasm</location>
    </subcellularLocation>
</comment>
<dbReference type="PANTHER" id="PTHR22710">
    <property type="entry name" value="X-RAY RADIATION RESISTANCE ASSOCIATED PROTEIN 1 XRRA1"/>
    <property type="match status" value="1"/>
</dbReference>
<keyword evidence="4" id="KW-0677">Repeat</keyword>
<evidence type="ECO:0000313" key="6">
    <source>
        <dbReference type="EMBL" id="PIK35741.1"/>
    </source>
</evidence>